<feature type="region of interest" description="Disordered" evidence="1">
    <location>
        <begin position="1"/>
        <end position="135"/>
    </location>
</feature>
<organism evidence="2 3">
    <name type="scientific">Flemingia macrophylla</name>
    <dbReference type="NCBI Taxonomy" id="520843"/>
    <lineage>
        <taxon>Eukaryota</taxon>
        <taxon>Viridiplantae</taxon>
        <taxon>Streptophyta</taxon>
        <taxon>Embryophyta</taxon>
        <taxon>Tracheophyta</taxon>
        <taxon>Spermatophyta</taxon>
        <taxon>Magnoliopsida</taxon>
        <taxon>eudicotyledons</taxon>
        <taxon>Gunneridae</taxon>
        <taxon>Pentapetalae</taxon>
        <taxon>rosids</taxon>
        <taxon>fabids</taxon>
        <taxon>Fabales</taxon>
        <taxon>Fabaceae</taxon>
        <taxon>Papilionoideae</taxon>
        <taxon>50 kb inversion clade</taxon>
        <taxon>NPAAA clade</taxon>
        <taxon>indigoferoid/millettioid clade</taxon>
        <taxon>Phaseoleae</taxon>
        <taxon>Flemingia</taxon>
    </lineage>
</organism>
<dbReference type="AlphaFoldDB" id="A0ABD1MN91"/>
<keyword evidence="3" id="KW-1185">Reference proteome</keyword>
<feature type="compositionally biased region" description="Low complexity" evidence="1">
    <location>
        <begin position="57"/>
        <end position="69"/>
    </location>
</feature>
<feature type="compositionally biased region" description="Polar residues" evidence="1">
    <location>
        <begin position="28"/>
        <end position="37"/>
    </location>
</feature>
<reference evidence="2 3" key="1">
    <citation type="submission" date="2024-08" db="EMBL/GenBank/DDBJ databases">
        <title>Insights into the chromosomal genome structure of Flemingia macrophylla.</title>
        <authorList>
            <person name="Ding Y."/>
            <person name="Zhao Y."/>
            <person name="Bi W."/>
            <person name="Wu M."/>
            <person name="Zhao G."/>
            <person name="Gong Y."/>
            <person name="Li W."/>
            <person name="Zhang P."/>
        </authorList>
    </citation>
    <scope>NUCLEOTIDE SEQUENCE [LARGE SCALE GENOMIC DNA]</scope>
    <source>
        <strain evidence="2">DYQJB</strain>
        <tissue evidence="2">Leaf</tissue>
    </source>
</reference>
<name>A0ABD1MN91_9FABA</name>
<dbReference type="Proteomes" id="UP001603857">
    <property type="component" value="Unassembled WGS sequence"/>
</dbReference>
<accession>A0ABD1MN91</accession>
<protein>
    <submittedName>
        <fullName evidence="2">Uncharacterized protein</fullName>
    </submittedName>
</protein>
<proteinExistence type="predicted"/>
<comment type="caution">
    <text evidence="2">The sequence shown here is derived from an EMBL/GenBank/DDBJ whole genome shotgun (WGS) entry which is preliminary data.</text>
</comment>
<feature type="compositionally biased region" description="Polar residues" evidence="1">
    <location>
        <begin position="115"/>
        <end position="127"/>
    </location>
</feature>
<dbReference type="EMBL" id="JBGMDY010000004">
    <property type="protein sequence ID" value="KAL2337275.1"/>
    <property type="molecule type" value="Genomic_DNA"/>
</dbReference>
<evidence type="ECO:0000313" key="2">
    <source>
        <dbReference type="EMBL" id="KAL2337275.1"/>
    </source>
</evidence>
<gene>
    <name evidence="2" type="ORF">Fmac_011721</name>
</gene>
<sequence>MKRVREQQETEMSTLWRENEELRKQRHQSTTPCPSDNASHHTTEAMSTSHQSDNVPSHSSEGPTPSMSSSHRHPFSRQIIMGWDKGGAMAAEVNGRPNVIPPRLGHPTESRDAPSPTTLGSTTSEQRQGNKRGMSASVEGYLGQPLERITRLIILSAHLITP</sequence>
<evidence type="ECO:0000256" key="1">
    <source>
        <dbReference type="SAM" id="MobiDB-lite"/>
    </source>
</evidence>
<evidence type="ECO:0000313" key="3">
    <source>
        <dbReference type="Proteomes" id="UP001603857"/>
    </source>
</evidence>
<feature type="compositionally biased region" description="Polar residues" evidence="1">
    <location>
        <begin position="44"/>
        <end position="56"/>
    </location>
</feature>